<evidence type="ECO:0000259" key="2">
    <source>
        <dbReference type="Pfam" id="PF13193"/>
    </source>
</evidence>
<dbReference type="InterPro" id="IPR000873">
    <property type="entry name" value="AMP-dep_synth/lig_dom"/>
</dbReference>
<feature type="domain" description="AMP-dependent synthetase/ligase" evidence="1">
    <location>
        <begin position="37"/>
        <end position="390"/>
    </location>
</feature>
<evidence type="ECO:0000313" key="4">
    <source>
        <dbReference type="Proteomes" id="UP000651010"/>
    </source>
</evidence>
<name>A0ABR9GDC0_9GAMM</name>
<reference evidence="3 4" key="1">
    <citation type="submission" date="2020-09" db="EMBL/GenBank/DDBJ databases">
        <title>Dyella sp. 7MK23 isolated from forest soil.</title>
        <authorList>
            <person name="Fu J."/>
        </authorList>
    </citation>
    <scope>NUCLEOTIDE SEQUENCE [LARGE SCALE GENOMIC DNA]</scope>
    <source>
        <strain evidence="3 4">7MK23</strain>
    </source>
</reference>
<dbReference type="PANTHER" id="PTHR45527:SF1">
    <property type="entry name" value="FATTY ACID SYNTHASE"/>
    <property type="match status" value="1"/>
</dbReference>
<dbReference type="InterPro" id="IPR042099">
    <property type="entry name" value="ANL_N_sf"/>
</dbReference>
<dbReference type="InterPro" id="IPR025110">
    <property type="entry name" value="AMP-bd_C"/>
</dbReference>
<keyword evidence="4" id="KW-1185">Reference proteome</keyword>
<comment type="caution">
    <text evidence="3">The sequence shown here is derived from an EMBL/GenBank/DDBJ whole genome shotgun (WGS) entry which is preliminary data.</text>
</comment>
<dbReference type="InterPro" id="IPR020845">
    <property type="entry name" value="AMP-binding_CS"/>
</dbReference>
<dbReference type="PROSITE" id="PS00455">
    <property type="entry name" value="AMP_BINDING"/>
    <property type="match status" value="1"/>
</dbReference>
<sequence>MPTLNVLSQFCAMAGRFADTLAIEYDTFEDDLPARPGITYAELEQRSNQLARCLLHEGVAPGMPVAILAEDAGIVVTAMLAVLKAGAAFVPLDPRLPAPRMAAMLALAQPVLVLAESEAVAAWAQLDPSVSPRPPVLALDSVDELRKHLLDWPLRSANWRHKSTAACQLPMDADAFCYIFFTSGSTGEPKAIAGRFQGIGHFIQWEIDTFGITPGTRVSQLTTPSFDAFLRDVFTPLCAGGTICVPNDRKRVMVPGELAAWLELRGIQLMHCVPTVFRLLLEDPGPADALPDLRWILLAGETVTPNDVMRWTQLFGTRIRLANLYGPSETTMTKFCHLIDADDGLRRTVPIGHPIPGASAMVVDGHDQLCTPGTVGEILIRTPYRTLGYYRRPDLTAAAFVPNPFALDNEEDLVYRTGDLGRELPDGSFELAGRRDSQVKIRGVRVEPSEIEDRLRCMPGVADAAVIARNDRDGGASLHAYVVAHGEPPVAALRRWVAQALPEVMIPASFTLLAALPRTLSGKVDRQLLSAAAAPQHAPLPG</sequence>
<dbReference type="InterPro" id="IPR010071">
    <property type="entry name" value="AA_adenyl_dom"/>
</dbReference>
<dbReference type="Pfam" id="PF13193">
    <property type="entry name" value="AMP-binding_C"/>
    <property type="match status" value="1"/>
</dbReference>
<proteinExistence type="predicted"/>
<dbReference type="InterPro" id="IPR045851">
    <property type="entry name" value="AMP-bd_C_sf"/>
</dbReference>
<dbReference type="Gene3D" id="3.30.300.30">
    <property type="match status" value="1"/>
</dbReference>
<dbReference type="CDD" id="cd05930">
    <property type="entry name" value="A_NRPS"/>
    <property type="match status" value="1"/>
</dbReference>
<dbReference type="EMBL" id="JACZZA010000011">
    <property type="protein sequence ID" value="MBE1162040.1"/>
    <property type="molecule type" value="Genomic_DNA"/>
</dbReference>
<gene>
    <name evidence="3" type="ORF">IGX34_16775</name>
</gene>
<accession>A0ABR9GDC0</accession>
<dbReference type="Proteomes" id="UP000651010">
    <property type="component" value="Unassembled WGS sequence"/>
</dbReference>
<dbReference type="RefSeq" id="WP_192556872.1">
    <property type="nucleotide sequence ID" value="NZ_JACZZA010000011.1"/>
</dbReference>
<organism evidence="3 4">
    <name type="scientific">Dyella acidiphila</name>
    <dbReference type="NCBI Taxonomy" id="2775866"/>
    <lineage>
        <taxon>Bacteria</taxon>
        <taxon>Pseudomonadati</taxon>
        <taxon>Pseudomonadota</taxon>
        <taxon>Gammaproteobacteria</taxon>
        <taxon>Lysobacterales</taxon>
        <taxon>Rhodanobacteraceae</taxon>
        <taxon>Dyella</taxon>
    </lineage>
</organism>
<protein>
    <submittedName>
        <fullName evidence="3">Amino acid adenylation domain-containing protein</fullName>
    </submittedName>
</protein>
<dbReference type="Pfam" id="PF00501">
    <property type="entry name" value="AMP-binding"/>
    <property type="match status" value="1"/>
</dbReference>
<dbReference type="Gene3D" id="3.40.50.12780">
    <property type="entry name" value="N-terminal domain of ligase-like"/>
    <property type="match status" value="1"/>
</dbReference>
<dbReference type="NCBIfam" id="TIGR01733">
    <property type="entry name" value="AA-adenyl-dom"/>
    <property type="match status" value="1"/>
</dbReference>
<dbReference type="SUPFAM" id="SSF56801">
    <property type="entry name" value="Acetyl-CoA synthetase-like"/>
    <property type="match status" value="1"/>
</dbReference>
<evidence type="ECO:0000259" key="1">
    <source>
        <dbReference type="Pfam" id="PF00501"/>
    </source>
</evidence>
<feature type="domain" description="AMP-binding enzyme C-terminal" evidence="2">
    <location>
        <begin position="450"/>
        <end position="523"/>
    </location>
</feature>
<dbReference type="PANTHER" id="PTHR45527">
    <property type="entry name" value="NONRIBOSOMAL PEPTIDE SYNTHETASE"/>
    <property type="match status" value="1"/>
</dbReference>
<evidence type="ECO:0000313" key="3">
    <source>
        <dbReference type="EMBL" id="MBE1162040.1"/>
    </source>
</evidence>